<evidence type="ECO:0000256" key="2">
    <source>
        <dbReference type="ARBA" id="ARBA00022500"/>
    </source>
</evidence>
<feature type="active site" evidence="5 6">
    <location>
        <position position="191"/>
    </location>
</feature>
<dbReference type="NCBIfam" id="NF009206">
    <property type="entry name" value="PRK12555.1"/>
    <property type="match status" value="1"/>
</dbReference>
<keyword evidence="5 7" id="KW-0597">Phosphoprotein</keyword>
<evidence type="ECO:0000313" key="11">
    <source>
        <dbReference type="Proteomes" id="UP000432089"/>
    </source>
</evidence>
<feature type="modified residue" description="4-aspartylphosphate" evidence="5 7">
    <location>
        <position position="56"/>
    </location>
</feature>
<evidence type="ECO:0000256" key="7">
    <source>
        <dbReference type="PROSITE-ProRule" id="PRU00169"/>
    </source>
</evidence>
<dbReference type="EMBL" id="VZDO01000004">
    <property type="protein sequence ID" value="KAB0680632.1"/>
    <property type="molecule type" value="Genomic_DNA"/>
</dbReference>
<protein>
    <recommendedName>
        <fullName evidence="5">Protein-glutamate methylesterase/protein-glutamine glutaminase</fullName>
        <ecNumber evidence="5">3.1.1.61</ecNumber>
        <ecNumber evidence="5">3.5.1.44</ecNumber>
    </recommendedName>
</protein>
<keyword evidence="3 5" id="KW-0378">Hydrolase</keyword>
<evidence type="ECO:0000256" key="3">
    <source>
        <dbReference type="ARBA" id="ARBA00022801"/>
    </source>
</evidence>
<evidence type="ECO:0000256" key="6">
    <source>
        <dbReference type="PROSITE-ProRule" id="PRU00050"/>
    </source>
</evidence>
<dbReference type="EC" id="3.1.1.61" evidence="5"/>
<sequence>MKPVSVLVVDDSATMRALLRRHLTADPGIEVIAEASNPLDAREKIKALNPDVITLDIEMPNMNGLEFLEKIMRLRPMPVIMVSNLTQPGAAATLSALEMGAFDCIPKPSSLAGNTFETLPQLIREAAKAKRQVAARVAGDGPGTGAPVAANRHPGWPDVVGIGSSTGGVEALLNVLSGFPSDCPPTFIVQHLPAAFTESFAARLNRVCKAEVAPARNGEPATRGRVYLAPGGMHLTVKGKGALRCALSQEDTVQGHRPSVDMLFHSLSAAAAGTMTGVILTGMGRDGADGLLAMRRAGARTMAQDEATSLVYGMPKVAYENGGAERRLPLGRIAQEIFA</sequence>
<dbReference type="RefSeq" id="WP_150968784.1">
    <property type="nucleotide sequence ID" value="NZ_VZDO01000004.1"/>
</dbReference>
<feature type="active site" evidence="5 6">
    <location>
        <position position="165"/>
    </location>
</feature>
<comment type="caution">
    <text evidence="10">The sequence shown here is derived from an EMBL/GenBank/DDBJ whole genome shotgun (WGS) entry which is preliminary data.</text>
</comment>
<comment type="catalytic activity">
    <reaction evidence="5">
        <text>L-glutaminyl-[protein] + H2O = L-glutamyl-[protein] + NH4(+)</text>
        <dbReference type="Rhea" id="RHEA:16441"/>
        <dbReference type="Rhea" id="RHEA-COMP:10207"/>
        <dbReference type="Rhea" id="RHEA-COMP:10208"/>
        <dbReference type="ChEBI" id="CHEBI:15377"/>
        <dbReference type="ChEBI" id="CHEBI:28938"/>
        <dbReference type="ChEBI" id="CHEBI:29973"/>
        <dbReference type="ChEBI" id="CHEBI:30011"/>
        <dbReference type="EC" id="3.5.1.44"/>
    </reaction>
</comment>
<dbReference type="Gene3D" id="3.40.50.180">
    <property type="entry name" value="Methylesterase CheB, C-terminal domain"/>
    <property type="match status" value="1"/>
</dbReference>
<dbReference type="PROSITE" id="PS50122">
    <property type="entry name" value="CHEB"/>
    <property type="match status" value="1"/>
</dbReference>
<dbReference type="Pfam" id="PF00072">
    <property type="entry name" value="Response_reg"/>
    <property type="match status" value="1"/>
</dbReference>
<dbReference type="PANTHER" id="PTHR42872:SF6">
    <property type="entry name" value="PROTEIN-GLUTAMATE METHYLESTERASE_PROTEIN-GLUTAMINE GLUTAMINASE"/>
    <property type="match status" value="1"/>
</dbReference>
<dbReference type="NCBIfam" id="NF001965">
    <property type="entry name" value="PRK00742.1"/>
    <property type="match status" value="1"/>
</dbReference>
<dbReference type="SUPFAM" id="SSF52738">
    <property type="entry name" value="Methylesterase CheB, C-terminal domain"/>
    <property type="match status" value="1"/>
</dbReference>
<proteinExistence type="inferred from homology"/>
<gene>
    <name evidence="5" type="primary">cheB</name>
    <name evidence="10" type="ORF">F6X38_06380</name>
</gene>
<dbReference type="GO" id="GO:0000156">
    <property type="term" value="F:phosphorelay response regulator activity"/>
    <property type="evidence" value="ECO:0007669"/>
    <property type="project" value="InterPro"/>
</dbReference>
<evidence type="ECO:0000256" key="1">
    <source>
        <dbReference type="ARBA" id="ARBA00022490"/>
    </source>
</evidence>
<comment type="similarity">
    <text evidence="5">Belongs to the CheB family.</text>
</comment>
<dbReference type="InterPro" id="IPR011006">
    <property type="entry name" value="CheY-like_superfamily"/>
</dbReference>
<dbReference type="SMART" id="SM00448">
    <property type="entry name" value="REC"/>
    <property type="match status" value="1"/>
</dbReference>
<dbReference type="CDD" id="cd17541">
    <property type="entry name" value="REC_CheB-like"/>
    <property type="match status" value="1"/>
</dbReference>
<dbReference type="Pfam" id="PF01339">
    <property type="entry name" value="CheB_methylest"/>
    <property type="match status" value="1"/>
</dbReference>
<feature type="domain" description="Response regulatory" evidence="8">
    <location>
        <begin position="5"/>
        <end position="122"/>
    </location>
</feature>
<dbReference type="PROSITE" id="PS50110">
    <property type="entry name" value="RESPONSE_REGULATORY"/>
    <property type="match status" value="1"/>
</dbReference>
<dbReference type="EC" id="3.5.1.44" evidence="5"/>
<dbReference type="Gene3D" id="3.40.50.2300">
    <property type="match status" value="1"/>
</dbReference>
<comment type="PTM">
    <text evidence="5">Phosphorylated by CheA. Phosphorylation of the N-terminal regulatory domain activates the methylesterase activity.</text>
</comment>
<comment type="subcellular location">
    <subcellularLocation>
        <location evidence="5">Cytoplasm</location>
    </subcellularLocation>
</comment>
<organism evidence="10 11">
    <name type="scientific">Plantimonas leprariae</name>
    <dbReference type="NCBI Taxonomy" id="2615207"/>
    <lineage>
        <taxon>Bacteria</taxon>
        <taxon>Pseudomonadati</taxon>
        <taxon>Pseudomonadota</taxon>
        <taxon>Alphaproteobacteria</taxon>
        <taxon>Hyphomicrobiales</taxon>
        <taxon>Aurantimonadaceae</taxon>
        <taxon>Plantimonas</taxon>
    </lineage>
</organism>
<dbReference type="GO" id="GO:0008984">
    <property type="term" value="F:protein-glutamate methylesterase activity"/>
    <property type="evidence" value="ECO:0007669"/>
    <property type="project" value="UniProtKB-UniRule"/>
</dbReference>
<comment type="domain">
    <text evidence="5">Contains a C-terminal catalytic domain, and an N-terminal region which modulates catalytic activity.</text>
</comment>
<reference evidence="10 11" key="1">
    <citation type="submission" date="2019-09" db="EMBL/GenBank/DDBJ databases">
        <title>YIM 132180 draft genome.</title>
        <authorList>
            <person name="Zhang K."/>
        </authorList>
    </citation>
    <scope>NUCLEOTIDE SEQUENCE [LARGE SCALE GENOMIC DNA]</scope>
    <source>
        <strain evidence="10 11">YIM 132180</strain>
    </source>
</reference>
<dbReference type="GO" id="GO:0050568">
    <property type="term" value="F:protein-glutamine glutaminase activity"/>
    <property type="evidence" value="ECO:0007669"/>
    <property type="project" value="UniProtKB-UniRule"/>
</dbReference>
<evidence type="ECO:0000313" key="10">
    <source>
        <dbReference type="EMBL" id="KAB0680632.1"/>
    </source>
</evidence>
<dbReference type="InterPro" id="IPR000673">
    <property type="entry name" value="Sig_transdc_resp-reg_Me-estase"/>
</dbReference>
<comment type="function">
    <text evidence="5">Involved in chemotaxis. Part of a chemotaxis signal transduction system that modulates chemotaxis in response to various stimuli. Catalyzes the demethylation of specific methylglutamate residues introduced into the chemoreceptors (methyl-accepting chemotaxis proteins or MCP) by CheR. Also mediates the irreversible deamidation of specific glutamine residues to glutamic acid.</text>
</comment>
<dbReference type="HAMAP" id="MF_00099">
    <property type="entry name" value="CheB_chemtxs"/>
    <property type="match status" value="1"/>
</dbReference>
<keyword evidence="1 5" id="KW-0963">Cytoplasm</keyword>
<feature type="domain" description="CheB-type methylesterase" evidence="9">
    <location>
        <begin position="142"/>
        <end position="339"/>
    </location>
</feature>
<dbReference type="AlphaFoldDB" id="A0A7V7PQL6"/>
<comment type="catalytic activity">
    <reaction evidence="4 5">
        <text>[protein]-L-glutamate 5-O-methyl ester + H2O = L-glutamyl-[protein] + methanol + H(+)</text>
        <dbReference type="Rhea" id="RHEA:23236"/>
        <dbReference type="Rhea" id="RHEA-COMP:10208"/>
        <dbReference type="Rhea" id="RHEA-COMP:10311"/>
        <dbReference type="ChEBI" id="CHEBI:15377"/>
        <dbReference type="ChEBI" id="CHEBI:15378"/>
        <dbReference type="ChEBI" id="CHEBI:17790"/>
        <dbReference type="ChEBI" id="CHEBI:29973"/>
        <dbReference type="ChEBI" id="CHEBI:82795"/>
        <dbReference type="EC" id="3.1.1.61"/>
    </reaction>
</comment>
<dbReference type="Proteomes" id="UP000432089">
    <property type="component" value="Unassembled WGS sequence"/>
</dbReference>
<keyword evidence="2 5" id="KW-0145">Chemotaxis</keyword>
<dbReference type="CDD" id="cd16432">
    <property type="entry name" value="CheB_Rec"/>
    <property type="match status" value="1"/>
</dbReference>
<evidence type="ECO:0000256" key="5">
    <source>
        <dbReference type="HAMAP-Rule" id="MF_00099"/>
    </source>
</evidence>
<dbReference type="PIRSF" id="PIRSF000876">
    <property type="entry name" value="RR_chemtxs_CheB"/>
    <property type="match status" value="1"/>
</dbReference>
<evidence type="ECO:0000256" key="4">
    <source>
        <dbReference type="ARBA" id="ARBA00048267"/>
    </source>
</evidence>
<accession>A0A7V7PQL6</accession>
<dbReference type="InterPro" id="IPR008248">
    <property type="entry name" value="CheB-like"/>
</dbReference>
<name>A0A7V7PQL6_9HYPH</name>
<dbReference type="GO" id="GO:0005737">
    <property type="term" value="C:cytoplasm"/>
    <property type="evidence" value="ECO:0007669"/>
    <property type="project" value="UniProtKB-SubCell"/>
</dbReference>
<dbReference type="InterPro" id="IPR001789">
    <property type="entry name" value="Sig_transdc_resp-reg_receiver"/>
</dbReference>
<dbReference type="GO" id="GO:0006935">
    <property type="term" value="P:chemotaxis"/>
    <property type="evidence" value="ECO:0007669"/>
    <property type="project" value="UniProtKB-UniRule"/>
</dbReference>
<dbReference type="InterPro" id="IPR035909">
    <property type="entry name" value="CheB_C"/>
</dbReference>
<feature type="active site" evidence="5 6">
    <location>
        <position position="286"/>
    </location>
</feature>
<evidence type="ECO:0000259" key="8">
    <source>
        <dbReference type="PROSITE" id="PS50110"/>
    </source>
</evidence>
<keyword evidence="11" id="KW-1185">Reference proteome</keyword>
<dbReference type="SUPFAM" id="SSF52172">
    <property type="entry name" value="CheY-like"/>
    <property type="match status" value="1"/>
</dbReference>
<evidence type="ECO:0000259" key="9">
    <source>
        <dbReference type="PROSITE" id="PS50122"/>
    </source>
</evidence>
<dbReference type="PANTHER" id="PTHR42872">
    <property type="entry name" value="PROTEIN-GLUTAMATE METHYLESTERASE/PROTEIN-GLUTAMINE GLUTAMINASE"/>
    <property type="match status" value="1"/>
</dbReference>